<dbReference type="InterPro" id="IPR018376">
    <property type="entry name" value="Enoyl-CoA_hyd/isom_CS"/>
</dbReference>
<dbReference type="PANTHER" id="PTHR11941">
    <property type="entry name" value="ENOYL-COA HYDRATASE-RELATED"/>
    <property type="match status" value="1"/>
</dbReference>
<protein>
    <submittedName>
        <fullName evidence="4">Enoyl-CoA hydratase/isomerase family protein</fullName>
    </submittedName>
</protein>
<organism evidence="4 5">
    <name type="scientific">Neobacillus rhizophilus</name>
    <dbReference type="NCBI Taxonomy" id="2833579"/>
    <lineage>
        <taxon>Bacteria</taxon>
        <taxon>Bacillati</taxon>
        <taxon>Bacillota</taxon>
        <taxon>Bacilli</taxon>
        <taxon>Bacillales</taxon>
        <taxon>Bacillaceae</taxon>
        <taxon>Neobacillus</taxon>
    </lineage>
</organism>
<dbReference type="Gene3D" id="1.10.12.10">
    <property type="entry name" value="Lyase 2-enoyl-coa Hydratase, Chain A, domain 2"/>
    <property type="match status" value="1"/>
</dbReference>
<keyword evidence="5" id="KW-1185">Reference proteome</keyword>
<evidence type="ECO:0000256" key="3">
    <source>
        <dbReference type="RuleBase" id="RU003707"/>
    </source>
</evidence>
<evidence type="ECO:0000313" key="4">
    <source>
        <dbReference type="EMBL" id="MBS4216515.1"/>
    </source>
</evidence>
<comment type="caution">
    <text evidence="4">The sequence shown here is derived from an EMBL/GenBank/DDBJ whole genome shotgun (WGS) entry which is preliminary data.</text>
</comment>
<dbReference type="Pfam" id="PF00378">
    <property type="entry name" value="ECH_1"/>
    <property type="match status" value="1"/>
</dbReference>
<reference evidence="4" key="1">
    <citation type="submission" date="2021-05" db="EMBL/GenBank/DDBJ databases">
        <title>Novel Bacillus species.</title>
        <authorList>
            <person name="Liu G."/>
        </authorList>
    </citation>
    <scope>NUCLEOTIDE SEQUENCE</scope>
    <source>
        <strain evidence="4">FJAT-49825</strain>
    </source>
</reference>
<proteinExistence type="inferred from homology"/>
<dbReference type="CDD" id="cd06558">
    <property type="entry name" value="crotonase-like"/>
    <property type="match status" value="1"/>
</dbReference>
<gene>
    <name evidence="4" type="ORF">KHA99_29370</name>
</gene>
<dbReference type="GO" id="GO:0006635">
    <property type="term" value="P:fatty acid beta-oxidation"/>
    <property type="evidence" value="ECO:0007669"/>
    <property type="project" value="TreeGrafter"/>
</dbReference>
<dbReference type="RefSeq" id="WP_213121041.1">
    <property type="nucleotide sequence ID" value="NZ_JAGYPF010000008.1"/>
</dbReference>
<dbReference type="GO" id="GO:0016836">
    <property type="term" value="F:hydro-lyase activity"/>
    <property type="evidence" value="ECO:0007669"/>
    <property type="project" value="UniProtKB-ARBA"/>
</dbReference>
<dbReference type="InterPro" id="IPR014748">
    <property type="entry name" value="Enoyl-CoA_hydra_C"/>
</dbReference>
<dbReference type="FunFam" id="3.90.226.10:FF:000009">
    <property type="entry name" value="Carnitinyl-CoA dehydratase"/>
    <property type="match status" value="1"/>
</dbReference>
<comment type="similarity">
    <text evidence="1 3">Belongs to the enoyl-CoA hydratase/isomerase family.</text>
</comment>
<dbReference type="InterPro" id="IPR001753">
    <property type="entry name" value="Enoyl-CoA_hydra/iso"/>
</dbReference>
<dbReference type="InterPro" id="IPR029045">
    <property type="entry name" value="ClpP/crotonase-like_dom_sf"/>
</dbReference>
<name>A0A942UAE5_9BACI</name>
<dbReference type="SUPFAM" id="SSF52096">
    <property type="entry name" value="ClpP/crotonase"/>
    <property type="match status" value="1"/>
</dbReference>
<keyword evidence="2" id="KW-0456">Lyase</keyword>
<dbReference type="FunFam" id="1.10.12.10:FF:000001">
    <property type="entry name" value="Probable enoyl-CoA hydratase, mitochondrial"/>
    <property type="match status" value="1"/>
</dbReference>
<dbReference type="EMBL" id="JAGYPF010000008">
    <property type="protein sequence ID" value="MBS4216515.1"/>
    <property type="molecule type" value="Genomic_DNA"/>
</dbReference>
<sequence length="258" mass="27518">MSFDNILVEKRGSIGVIKINRPSVRNALDQDTITEMEEGFEALERDDSIGVIVFTGTGDKAFAAGADINQVHGYQPMDAIGFGMSRFYQKVESCSKVTIAAVNGYALGGGSELAMSCDIRIASENAKFGLPELNLAVIPAAGGTQRLTRLIGKSRALDLILTGDMITAQEAKEIGLVSLVVSQEELWEAVVKKVGKILSKGPLAVRLAKLAVHSGAETDIQTGILIEQLAQAVLYSSLDKEEGTAAFLEKRKASFIGK</sequence>
<dbReference type="PROSITE" id="PS00166">
    <property type="entry name" value="ENOYL_COA_HYDRATASE"/>
    <property type="match status" value="1"/>
</dbReference>
<dbReference type="Proteomes" id="UP000679749">
    <property type="component" value="Unassembled WGS sequence"/>
</dbReference>
<dbReference type="Gene3D" id="3.90.226.10">
    <property type="entry name" value="2-enoyl-CoA Hydratase, Chain A, domain 1"/>
    <property type="match status" value="1"/>
</dbReference>
<dbReference type="AlphaFoldDB" id="A0A942UAE5"/>
<dbReference type="PANTHER" id="PTHR11941:SF54">
    <property type="entry name" value="ENOYL-COA HYDRATASE, MITOCHONDRIAL"/>
    <property type="match status" value="1"/>
</dbReference>
<evidence type="ECO:0000256" key="2">
    <source>
        <dbReference type="ARBA" id="ARBA00023239"/>
    </source>
</evidence>
<accession>A0A942UAE5</accession>
<evidence type="ECO:0000313" key="5">
    <source>
        <dbReference type="Proteomes" id="UP000679749"/>
    </source>
</evidence>
<evidence type="ECO:0000256" key="1">
    <source>
        <dbReference type="ARBA" id="ARBA00005254"/>
    </source>
</evidence>